<reference evidence="4 5" key="1">
    <citation type="submission" date="2014-04" db="EMBL/GenBank/DDBJ databases">
        <authorList>
            <consortium name="DOE Joint Genome Institute"/>
            <person name="Kuo A."/>
            <person name="Kohler A."/>
            <person name="Nagy L.G."/>
            <person name="Floudas D."/>
            <person name="Copeland A."/>
            <person name="Barry K.W."/>
            <person name="Cichocki N."/>
            <person name="Veneault-Fourrey C."/>
            <person name="LaButti K."/>
            <person name="Lindquist E.A."/>
            <person name="Lipzen A."/>
            <person name="Lundell T."/>
            <person name="Morin E."/>
            <person name="Murat C."/>
            <person name="Sun H."/>
            <person name="Tunlid A."/>
            <person name="Henrissat B."/>
            <person name="Grigoriev I.V."/>
            <person name="Hibbett D.S."/>
            <person name="Martin F."/>
            <person name="Nordberg H.P."/>
            <person name="Cantor M.N."/>
            <person name="Hua S.X."/>
        </authorList>
    </citation>
    <scope>NUCLEOTIDE SEQUENCE [LARGE SCALE GENOMIC DNA]</scope>
    <source>
        <strain evidence="4 5">Foug A</strain>
    </source>
</reference>
<name>A0A0C3E189_9AGAM</name>
<dbReference type="OrthoDB" id="674604at2759"/>
<evidence type="ECO:0000313" key="5">
    <source>
        <dbReference type="Proteomes" id="UP000053989"/>
    </source>
</evidence>
<dbReference type="HOGENOM" id="CLU_1272926_0_0_1"/>
<feature type="chain" id="PRO_5002174075" description="Heterokaryon incompatibility domain-containing protein" evidence="2">
    <location>
        <begin position="18"/>
        <end position="217"/>
    </location>
</feature>
<gene>
    <name evidence="4" type="ORF">SCLCIDRAFT_25034</name>
</gene>
<sequence length="217" mass="25123">MLLVVTVTVSLSWPAAMVVEEDSYGRGDRVNSANASENIRTHQNKQDQNSPDEGKPTDRQAKVLEFHNDGVTDYAILSHRWNRWMIQEVDYNDMVGLARMDRRERDEIRQHDGHQKILQSGEQAERDRYVWLWVDTCCIDKRSSAELSEAINSMYRWYKNAKVCYAYLHNVPGPSFPTASDKQVQWLAGVVLTWMDTTRADSPKQCPVLRQGLVKHR</sequence>
<dbReference type="Proteomes" id="UP000053989">
    <property type="component" value="Unassembled WGS sequence"/>
</dbReference>
<dbReference type="InParanoid" id="A0A0C3E189"/>
<dbReference type="Pfam" id="PF06985">
    <property type="entry name" value="HET"/>
    <property type="match status" value="1"/>
</dbReference>
<dbReference type="InterPro" id="IPR010730">
    <property type="entry name" value="HET"/>
</dbReference>
<accession>A0A0C3E189</accession>
<dbReference type="EMBL" id="KN822043">
    <property type="protein sequence ID" value="KIM62279.1"/>
    <property type="molecule type" value="Genomic_DNA"/>
</dbReference>
<feature type="region of interest" description="Disordered" evidence="1">
    <location>
        <begin position="25"/>
        <end position="57"/>
    </location>
</feature>
<dbReference type="AlphaFoldDB" id="A0A0C3E189"/>
<keyword evidence="5" id="KW-1185">Reference proteome</keyword>
<evidence type="ECO:0000256" key="1">
    <source>
        <dbReference type="SAM" id="MobiDB-lite"/>
    </source>
</evidence>
<reference evidence="5" key="2">
    <citation type="submission" date="2015-01" db="EMBL/GenBank/DDBJ databases">
        <title>Evolutionary Origins and Diversification of the Mycorrhizal Mutualists.</title>
        <authorList>
            <consortium name="DOE Joint Genome Institute"/>
            <consortium name="Mycorrhizal Genomics Consortium"/>
            <person name="Kohler A."/>
            <person name="Kuo A."/>
            <person name="Nagy L.G."/>
            <person name="Floudas D."/>
            <person name="Copeland A."/>
            <person name="Barry K.W."/>
            <person name="Cichocki N."/>
            <person name="Veneault-Fourrey C."/>
            <person name="LaButti K."/>
            <person name="Lindquist E.A."/>
            <person name="Lipzen A."/>
            <person name="Lundell T."/>
            <person name="Morin E."/>
            <person name="Murat C."/>
            <person name="Riley R."/>
            <person name="Ohm R."/>
            <person name="Sun H."/>
            <person name="Tunlid A."/>
            <person name="Henrissat B."/>
            <person name="Grigoriev I.V."/>
            <person name="Hibbett D.S."/>
            <person name="Martin F."/>
        </authorList>
    </citation>
    <scope>NUCLEOTIDE SEQUENCE [LARGE SCALE GENOMIC DNA]</scope>
    <source>
        <strain evidence="5">Foug A</strain>
    </source>
</reference>
<dbReference type="PANTHER" id="PTHR10622">
    <property type="entry name" value="HET DOMAIN-CONTAINING PROTEIN"/>
    <property type="match status" value="1"/>
</dbReference>
<dbReference type="STRING" id="1036808.A0A0C3E189"/>
<proteinExistence type="predicted"/>
<evidence type="ECO:0000313" key="4">
    <source>
        <dbReference type="EMBL" id="KIM62279.1"/>
    </source>
</evidence>
<organism evidence="4 5">
    <name type="scientific">Scleroderma citrinum Foug A</name>
    <dbReference type="NCBI Taxonomy" id="1036808"/>
    <lineage>
        <taxon>Eukaryota</taxon>
        <taxon>Fungi</taxon>
        <taxon>Dikarya</taxon>
        <taxon>Basidiomycota</taxon>
        <taxon>Agaricomycotina</taxon>
        <taxon>Agaricomycetes</taxon>
        <taxon>Agaricomycetidae</taxon>
        <taxon>Boletales</taxon>
        <taxon>Sclerodermatineae</taxon>
        <taxon>Sclerodermataceae</taxon>
        <taxon>Scleroderma</taxon>
    </lineage>
</organism>
<evidence type="ECO:0000259" key="3">
    <source>
        <dbReference type="Pfam" id="PF06985"/>
    </source>
</evidence>
<dbReference type="PANTHER" id="PTHR10622:SF12">
    <property type="entry name" value="HET DOMAIN-CONTAINING PROTEIN"/>
    <property type="match status" value="1"/>
</dbReference>
<feature type="signal peptide" evidence="2">
    <location>
        <begin position="1"/>
        <end position="17"/>
    </location>
</feature>
<keyword evidence="2" id="KW-0732">Signal</keyword>
<evidence type="ECO:0000256" key="2">
    <source>
        <dbReference type="SAM" id="SignalP"/>
    </source>
</evidence>
<protein>
    <recommendedName>
        <fullName evidence="3">Heterokaryon incompatibility domain-containing protein</fullName>
    </recommendedName>
</protein>
<feature type="domain" description="Heterokaryon incompatibility" evidence="3">
    <location>
        <begin position="74"/>
        <end position="170"/>
    </location>
</feature>